<comment type="caution">
    <text evidence="1">The sequence shown here is derived from an EMBL/GenBank/DDBJ whole genome shotgun (WGS) entry which is preliminary data.</text>
</comment>
<dbReference type="AlphaFoldDB" id="A0A5B6VAY4"/>
<proteinExistence type="predicted"/>
<keyword evidence="2" id="KW-1185">Reference proteome</keyword>
<organism evidence="1 2">
    <name type="scientific">Gossypium australe</name>
    <dbReference type="NCBI Taxonomy" id="47621"/>
    <lineage>
        <taxon>Eukaryota</taxon>
        <taxon>Viridiplantae</taxon>
        <taxon>Streptophyta</taxon>
        <taxon>Embryophyta</taxon>
        <taxon>Tracheophyta</taxon>
        <taxon>Spermatophyta</taxon>
        <taxon>Magnoliopsida</taxon>
        <taxon>eudicotyledons</taxon>
        <taxon>Gunneridae</taxon>
        <taxon>Pentapetalae</taxon>
        <taxon>rosids</taxon>
        <taxon>malvids</taxon>
        <taxon>Malvales</taxon>
        <taxon>Malvaceae</taxon>
        <taxon>Malvoideae</taxon>
        <taxon>Gossypium</taxon>
    </lineage>
</organism>
<name>A0A5B6VAY4_9ROSI</name>
<sequence>MRQQYLNPFNDEDLKKSDLDCRKAKIVKATEGSGTVEDRHHTTQLVLYMKWLSSRYDPNVGGILALQMAYFATRLWHTGVPSDRETRSVDS</sequence>
<protein>
    <submittedName>
        <fullName evidence="1">Uncharacterized protein</fullName>
    </submittedName>
</protein>
<evidence type="ECO:0000313" key="1">
    <source>
        <dbReference type="EMBL" id="KAA3466325.1"/>
    </source>
</evidence>
<dbReference type="Proteomes" id="UP000325315">
    <property type="component" value="Unassembled WGS sequence"/>
</dbReference>
<evidence type="ECO:0000313" key="2">
    <source>
        <dbReference type="Proteomes" id="UP000325315"/>
    </source>
</evidence>
<gene>
    <name evidence="1" type="ORF">EPI10_001424</name>
</gene>
<reference evidence="2" key="1">
    <citation type="journal article" date="2019" name="Plant Biotechnol. J.">
        <title>Genome sequencing of the Australian wild diploid species Gossypium australe highlights disease resistance and delayed gland morphogenesis.</title>
        <authorList>
            <person name="Cai Y."/>
            <person name="Cai X."/>
            <person name="Wang Q."/>
            <person name="Wang P."/>
            <person name="Zhang Y."/>
            <person name="Cai C."/>
            <person name="Xu Y."/>
            <person name="Wang K."/>
            <person name="Zhou Z."/>
            <person name="Wang C."/>
            <person name="Geng S."/>
            <person name="Li B."/>
            <person name="Dong Q."/>
            <person name="Hou Y."/>
            <person name="Wang H."/>
            <person name="Ai P."/>
            <person name="Liu Z."/>
            <person name="Yi F."/>
            <person name="Sun M."/>
            <person name="An G."/>
            <person name="Cheng J."/>
            <person name="Zhang Y."/>
            <person name="Shi Q."/>
            <person name="Xie Y."/>
            <person name="Shi X."/>
            <person name="Chang Y."/>
            <person name="Huang F."/>
            <person name="Chen Y."/>
            <person name="Hong S."/>
            <person name="Mi L."/>
            <person name="Sun Q."/>
            <person name="Zhang L."/>
            <person name="Zhou B."/>
            <person name="Peng R."/>
            <person name="Zhang X."/>
            <person name="Liu F."/>
        </authorList>
    </citation>
    <scope>NUCLEOTIDE SEQUENCE [LARGE SCALE GENOMIC DNA]</scope>
    <source>
        <strain evidence="2">cv. PA1801</strain>
    </source>
</reference>
<accession>A0A5B6VAY4</accession>
<dbReference type="EMBL" id="SMMG02000007">
    <property type="protein sequence ID" value="KAA3466325.1"/>
    <property type="molecule type" value="Genomic_DNA"/>
</dbReference>